<dbReference type="PANTHER" id="PTHR12395:SF9">
    <property type="entry name" value="DECAPPING AND EXORIBONUCLEASE PROTEIN"/>
    <property type="match status" value="1"/>
</dbReference>
<evidence type="ECO:0000313" key="9">
    <source>
        <dbReference type="EMBL" id="EPS26100.1"/>
    </source>
</evidence>
<evidence type="ECO:0000256" key="3">
    <source>
        <dbReference type="ARBA" id="ARBA00044676"/>
    </source>
</evidence>
<dbReference type="GO" id="GO:0004518">
    <property type="term" value="F:nuclease activity"/>
    <property type="evidence" value="ECO:0007669"/>
    <property type="project" value="UniProtKB-KW"/>
</dbReference>
<dbReference type="GO" id="GO:0005829">
    <property type="term" value="C:cytosol"/>
    <property type="evidence" value="ECO:0007669"/>
    <property type="project" value="TreeGrafter"/>
</dbReference>
<evidence type="ECO:0000256" key="6">
    <source>
        <dbReference type="ARBA" id="ARBA00048124"/>
    </source>
</evidence>
<dbReference type="GO" id="GO:0000166">
    <property type="term" value="F:nucleotide binding"/>
    <property type="evidence" value="ECO:0007669"/>
    <property type="project" value="UniProtKB-KW"/>
</dbReference>
<dbReference type="PhylomeDB" id="S7Z6C6"/>
<accession>S7Z6C6</accession>
<keyword evidence="7" id="KW-0547">Nucleotide-binding</keyword>
<sequence>MSRALFEIQPIARFGGVNTTIRRPKEIACFSYDEERRFSLGDASIAYYYPPALPADLNVGFDTFQKLDDSADEHLDALLDTVMAMEKETGKKCETDVITWRGMMTKILTAPFDMMNGFEMNATCFQFPSPNRFIEENNAYKNRQKQVQKNQRMPPGMASQELMMYWGYKFEALSVLRKPWDETPRAEIEARQDQVVNNSAQYCSVVKTGMGHVRMVLGGEVDAVWDCKPSRKEDPIHWVELKTSAEIRNDRDMVKYERKLLKFWAQSFLLGVPKIIVGFRDQHGIVHRLEELETASIPGKVKKVGRASWDGNICINFAAAFLDWLKQVVQGEGVWRIRKLERSHVIEVVKMEESGHGDLLSSSFKSWRESMAETVHESQDAGH</sequence>
<dbReference type="HOGENOM" id="CLU_024877_4_1_1"/>
<dbReference type="Pfam" id="PF08652">
    <property type="entry name" value="RAI1"/>
    <property type="match status" value="1"/>
</dbReference>
<evidence type="ECO:0000313" key="10">
    <source>
        <dbReference type="Proteomes" id="UP000019376"/>
    </source>
</evidence>
<comment type="subcellular location">
    <subcellularLocation>
        <location evidence="7">Nucleus</location>
    </subcellularLocation>
</comment>
<dbReference type="InterPro" id="IPR039039">
    <property type="entry name" value="RAI1-like_fam"/>
</dbReference>
<dbReference type="OrthoDB" id="5853397at2759"/>
<evidence type="ECO:0000256" key="5">
    <source>
        <dbReference type="ARBA" id="ARBA00046211"/>
    </source>
</evidence>
<comment type="function">
    <text evidence="5">Decapping enzyme for NAD-capped RNAs: specifically hydrolyzes the nicotinamide adenine dinucleotide (NAD) cap from a subset of RNAs by removing the entire NAD moiety from the 5'-end of an NAD-capped RNA. The NAD-cap is present at the 5'-end of some RNAs and snoRNAs. In contrast to the canonical 5'-end N7 methylguanosine (m7G) cap, the NAD cap promotes mRNA decay. Also acts as a non-canonical decapping enzyme that removes the entire cap structure of m7G capped or incompletely capped RNAs. Has decapping activity toward incomplete 5'-end m7G cap mRNAs such as unmethylated 5'-end-capped RNA (cap0), while it has no activity toward 2'-O-ribose methylated m7G cap (cap1). Also possesses RNA 5'-pyrophosphohydrolase activity by hydrolyzing the 5'-end triphosphate to release pyrophosphates. Stimulates exoribonuclease activity of Rat1, allowing it to degrade RNAs with stable secondary structure more effectively.</text>
</comment>
<keyword evidence="7" id="KW-0694">RNA-binding</keyword>
<dbReference type="eggNOG" id="KOG1982">
    <property type="taxonomic scope" value="Eukaryota"/>
</dbReference>
<keyword evidence="7" id="KW-0540">Nuclease</keyword>
<keyword evidence="10" id="KW-1185">Reference proteome</keyword>
<evidence type="ECO:0000256" key="7">
    <source>
        <dbReference type="RuleBase" id="RU367113"/>
    </source>
</evidence>
<comment type="catalytic activity">
    <reaction evidence="6">
        <text>a 5'-end NAD(+)-phospho-ribonucleoside in mRNA + H2O = a 5'-end phospho-ribonucleoside in mRNA + NAD(+) + H(+)</text>
        <dbReference type="Rhea" id="RHEA:60880"/>
        <dbReference type="Rhea" id="RHEA-COMP:15692"/>
        <dbReference type="Rhea" id="RHEA-COMP:15698"/>
        <dbReference type="ChEBI" id="CHEBI:15377"/>
        <dbReference type="ChEBI" id="CHEBI:15378"/>
        <dbReference type="ChEBI" id="CHEBI:57540"/>
        <dbReference type="ChEBI" id="CHEBI:138282"/>
        <dbReference type="ChEBI" id="CHEBI:144029"/>
    </reaction>
    <physiologicalReaction direction="left-to-right" evidence="6">
        <dbReference type="Rhea" id="RHEA:60881"/>
    </physiologicalReaction>
</comment>
<dbReference type="GO" id="GO:0003723">
    <property type="term" value="F:RNA binding"/>
    <property type="evidence" value="ECO:0007669"/>
    <property type="project" value="UniProtKB-KW"/>
</dbReference>
<organism evidence="9 10">
    <name type="scientific">Penicillium oxalicum (strain 114-2 / CGMCC 5302)</name>
    <name type="common">Penicillium decumbens</name>
    <dbReference type="NCBI Taxonomy" id="933388"/>
    <lineage>
        <taxon>Eukaryota</taxon>
        <taxon>Fungi</taxon>
        <taxon>Dikarya</taxon>
        <taxon>Ascomycota</taxon>
        <taxon>Pezizomycotina</taxon>
        <taxon>Eurotiomycetes</taxon>
        <taxon>Eurotiomycetidae</taxon>
        <taxon>Eurotiales</taxon>
        <taxon>Aspergillaceae</taxon>
        <taxon>Penicillium</taxon>
    </lineage>
</organism>
<protein>
    <recommendedName>
        <fullName evidence="7">Decapping nuclease</fullName>
        <ecNumber evidence="7">3.6.1.-</ecNumber>
    </recommendedName>
</protein>
<feature type="domain" description="RAI1-like" evidence="8">
    <location>
        <begin position="22"/>
        <end position="365"/>
    </location>
</feature>
<dbReference type="GO" id="GO:0000956">
    <property type="term" value="P:nuclear-transcribed mRNA catabolic process"/>
    <property type="evidence" value="ECO:0007669"/>
    <property type="project" value="TreeGrafter"/>
</dbReference>
<keyword evidence="7" id="KW-0479">Metal-binding</keyword>
<keyword evidence="7" id="KW-0539">Nucleus</keyword>
<evidence type="ECO:0000256" key="1">
    <source>
        <dbReference type="ARBA" id="ARBA00001968"/>
    </source>
</evidence>
<dbReference type="EC" id="3.6.1.-" evidence="7"/>
<evidence type="ECO:0000256" key="4">
    <source>
        <dbReference type="ARBA" id="ARBA00044692"/>
    </source>
</evidence>
<name>S7Z6C6_PENO1</name>
<dbReference type="GO" id="GO:0005634">
    <property type="term" value="C:nucleus"/>
    <property type="evidence" value="ECO:0007669"/>
    <property type="project" value="UniProtKB-SubCell"/>
</dbReference>
<comment type="catalytic activity">
    <reaction evidence="3">
        <text>a 5'-end (N(7)-methyl 5'-triphosphoguanosine)-ribonucleoside-ribonucleotide in mRNA + H2O = a (N(7)-methyl 5'-triphosphoguanosine)-nucleoside + a 5'-end phospho-ribonucleoside in mRNA + H(+)</text>
        <dbReference type="Rhea" id="RHEA:66928"/>
        <dbReference type="Rhea" id="RHEA-COMP:15692"/>
        <dbReference type="Rhea" id="RHEA-COMP:17313"/>
        <dbReference type="ChEBI" id="CHEBI:15377"/>
        <dbReference type="ChEBI" id="CHEBI:15378"/>
        <dbReference type="ChEBI" id="CHEBI:138282"/>
        <dbReference type="ChEBI" id="CHEBI:172876"/>
        <dbReference type="ChEBI" id="CHEBI:172877"/>
    </reaction>
    <physiologicalReaction direction="left-to-right" evidence="3">
        <dbReference type="Rhea" id="RHEA:66929"/>
    </physiologicalReaction>
</comment>
<evidence type="ECO:0000256" key="2">
    <source>
        <dbReference type="ARBA" id="ARBA00006562"/>
    </source>
</evidence>
<evidence type="ECO:0000259" key="8">
    <source>
        <dbReference type="Pfam" id="PF08652"/>
    </source>
</evidence>
<dbReference type="InterPro" id="IPR013961">
    <property type="entry name" value="RAI1"/>
</dbReference>
<dbReference type="PANTHER" id="PTHR12395">
    <property type="entry name" value="DOM-3 RELATED"/>
    <property type="match status" value="1"/>
</dbReference>
<dbReference type="GO" id="GO:0034353">
    <property type="term" value="F:mRNA 5'-diphosphatase activity"/>
    <property type="evidence" value="ECO:0007669"/>
    <property type="project" value="TreeGrafter"/>
</dbReference>
<proteinExistence type="inferred from homology"/>
<reference evidence="9 10" key="1">
    <citation type="journal article" date="2013" name="PLoS ONE">
        <title>Genomic and secretomic analyses reveal unique features of the lignocellulolytic enzyme system of Penicillium decumbens.</title>
        <authorList>
            <person name="Liu G."/>
            <person name="Zhang L."/>
            <person name="Wei X."/>
            <person name="Zou G."/>
            <person name="Qin Y."/>
            <person name="Ma L."/>
            <person name="Li J."/>
            <person name="Zheng H."/>
            <person name="Wang S."/>
            <person name="Wang C."/>
            <person name="Xun L."/>
            <person name="Zhao G.-P."/>
            <person name="Zhou Z."/>
            <person name="Qu Y."/>
        </authorList>
    </citation>
    <scope>NUCLEOTIDE SEQUENCE [LARGE SCALE GENOMIC DNA]</scope>
    <source>
        <strain evidence="10">114-2 / CGMCC 5302</strain>
    </source>
</reference>
<comment type="cofactor">
    <cofactor evidence="1 7">
        <name>a divalent metal cation</name>
        <dbReference type="ChEBI" id="CHEBI:60240"/>
    </cofactor>
</comment>
<comment type="catalytic activity">
    <reaction evidence="4">
        <text>a 5'-end triphospho-ribonucleoside in mRNA + H2O = a 5'-end phospho-ribonucleoside in mRNA + diphosphate + H(+)</text>
        <dbReference type="Rhea" id="RHEA:78683"/>
        <dbReference type="Rhea" id="RHEA-COMP:15692"/>
        <dbReference type="Rhea" id="RHEA-COMP:17164"/>
        <dbReference type="ChEBI" id="CHEBI:15377"/>
        <dbReference type="ChEBI" id="CHEBI:15378"/>
        <dbReference type="ChEBI" id="CHEBI:33019"/>
        <dbReference type="ChEBI" id="CHEBI:138282"/>
        <dbReference type="ChEBI" id="CHEBI:167618"/>
    </reaction>
    <physiologicalReaction direction="left-to-right" evidence="4">
        <dbReference type="Rhea" id="RHEA:78684"/>
    </physiologicalReaction>
</comment>
<dbReference type="Proteomes" id="UP000019376">
    <property type="component" value="Unassembled WGS sequence"/>
</dbReference>
<dbReference type="GO" id="GO:0110155">
    <property type="term" value="P:NAD-cap decapping"/>
    <property type="evidence" value="ECO:0007669"/>
    <property type="project" value="TreeGrafter"/>
</dbReference>
<dbReference type="STRING" id="933388.S7Z6C6"/>
<keyword evidence="7" id="KW-0378">Hydrolase</keyword>
<dbReference type="EMBL" id="KB644408">
    <property type="protein sequence ID" value="EPS26100.1"/>
    <property type="molecule type" value="Genomic_DNA"/>
</dbReference>
<comment type="similarity">
    <text evidence="2 7">Belongs to the DXO/Dom3Z family.</text>
</comment>
<gene>
    <name evidence="9" type="ORF">PDE_01036</name>
</gene>
<dbReference type="GO" id="GO:0046872">
    <property type="term" value="F:metal ion binding"/>
    <property type="evidence" value="ECO:0007669"/>
    <property type="project" value="UniProtKB-KW"/>
</dbReference>
<dbReference type="AlphaFoldDB" id="S7Z6C6"/>